<sequence>MKTEKERHSNNSDILFNANELPIHQATSCPRELLHKKQQVLYLFLCSVQTHFLSSTEHK</sequence>
<gene>
    <name evidence="1" type="ORF">CDG60_09510</name>
</gene>
<dbReference type="EMBL" id="CP032134">
    <property type="protein sequence ID" value="AXY56780.1"/>
    <property type="molecule type" value="Genomic_DNA"/>
</dbReference>
<proteinExistence type="predicted"/>
<reference evidence="2" key="1">
    <citation type="submission" date="2018-09" db="EMBL/GenBank/DDBJ databases">
        <title>The complete genome of Acinetobacter sp. strain WCHAc010005.</title>
        <authorList>
            <person name="Hu Y."/>
            <person name="Long H."/>
            <person name="Feng Y."/>
            <person name="Zong Z."/>
        </authorList>
    </citation>
    <scope>NUCLEOTIDE SEQUENCE [LARGE SCALE GENOMIC DNA]</scope>
    <source>
        <strain evidence="2">WCHAc010005</strain>
    </source>
</reference>
<dbReference type="Proteomes" id="UP000263753">
    <property type="component" value="Chromosome"/>
</dbReference>
<dbReference type="AlphaFoldDB" id="A0A3B7LV84"/>
<name>A0A3B7LV84_9GAMM</name>
<evidence type="ECO:0000313" key="2">
    <source>
        <dbReference type="Proteomes" id="UP000263753"/>
    </source>
</evidence>
<organism evidence="1 2">
    <name type="scientific">Acinetobacter chinensis</name>
    <dbReference type="NCBI Taxonomy" id="2004650"/>
    <lineage>
        <taxon>Bacteria</taxon>
        <taxon>Pseudomonadati</taxon>
        <taxon>Pseudomonadota</taxon>
        <taxon>Gammaproteobacteria</taxon>
        <taxon>Moraxellales</taxon>
        <taxon>Moraxellaceae</taxon>
        <taxon>Acinetobacter</taxon>
    </lineage>
</organism>
<accession>A0A3B7LV84</accession>
<protein>
    <submittedName>
        <fullName evidence="1">Uncharacterized protein</fullName>
    </submittedName>
</protein>
<dbReference type="KEGG" id="achi:CDG60_09510"/>
<evidence type="ECO:0000313" key="1">
    <source>
        <dbReference type="EMBL" id="AXY56780.1"/>
    </source>
</evidence>